<dbReference type="EMBL" id="NSKD01000005">
    <property type="protein sequence ID" value="PAU79879.1"/>
    <property type="molecule type" value="Genomic_DNA"/>
</dbReference>
<keyword evidence="1" id="KW-0805">Transcription regulation</keyword>
<dbReference type="PANTHER" id="PTHR43537:SF24">
    <property type="entry name" value="GLUCONATE OPERON TRANSCRIPTIONAL REPRESSOR"/>
    <property type="match status" value="1"/>
</dbReference>
<dbReference type="GO" id="GO:0003700">
    <property type="term" value="F:DNA-binding transcription factor activity"/>
    <property type="evidence" value="ECO:0007669"/>
    <property type="project" value="InterPro"/>
</dbReference>
<dbReference type="GO" id="GO:0003677">
    <property type="term" value="F:DNA binding"/>
    <property type="evidence" value="ECO:0007669"/>
    <property type="project" value="UniProtKB-KW"/>
</dbReference>
<dbReference type="InterPro" id="IPR000524">
    <property type="entry name" value="Tscrpt_reg_HTH_GntR"/>
</dbReference>
<dbReference type="SUPFAM" id="SSF48008">
    <property type="entry name" value="GntR ligand-binding domain-like"/>
    <property type="match status" value="1"/>
</dbReference>
<reference evidence="5 6" key="1">
    <citation type="submission" date="2017-08" db="EMBL/GenBank/DDBJ databases">
        <title>Halovibrio sewagensis sp. nov., isolated from wastewater of high salinity.</title>
        <authorList>
            <person name="Dong X."/>
            <person name="Zhang G."/>
        </authorList>
    </citation>
    <scope>NUCLEOTIDE SEQUENCE [LARGE SCALE GENOMIC DNA]</scope>
    <source>
        <strain evidence="5 6">YL5-2</strain>
    </source>
</reference>
<dbReference type="PANTHER" id="PTHR43537">
    <property type="entry name" value="TRANSCRIPTIONAL REGULATOR, GNTR FAMILY"/>
    <property type="match status" value="1"/>
</dbReference>
<dbReference type="PROSITE" id="PS50949">
    <property type="entry name" value="HTH_GNTR"/>
    <property type="match status" value="1"/>
</dbReference>
<organism evidence="5 6">
    <name type="scientific">Halovibrio salipaludis</name>
    <dbReference type="NCBI Taxonomy" id="2032626"/>
    <lineage>
        <taxon>Bacteria</taxon>
        <taxon>Pseudomonadati</taxon>
        <taxon>Pseudomonadota</taxon>
        <taxon>Gammaproteobacteria</taxon>
        <taxon>Oceanospirillales</taxon>
        <taxon>Halomonadaceae</taxon>
        <taxon>Halovibrio</taxon>
    </lineage>
</organism>
<dbReference type="InterPro" id="IPR011711">
    <property type="entry name" value="GntR_C"/>
</dbReference>
<dbReference type="OrthoDB" id="9799812at2"/>
<dbReference type="Pfam" id="PF00392">
    <property type="entry name" value="GntR"/>
    <property type="match status" value="1"/>
</dbReference>
<dbReference type="Gene3D" id="1.10.10.10">
    <property type="entry name" value="Winged helix-like DNA-binding domain superfamily/Winged helix DNA-binding domain"/>
    <property type="match status" value="1"/>
</dbReference>
<keyword evidence="6" id="KW-1185">Reference proteome</keyword>
<dbReference type="Proteomes" id="UP000218896">
    <property type="component" value="Unassembled WGS sequence"/>
</dbReference>
<sequence>MALPQQLSLSERIAHHLSLEIIRGQRQPLERLPESELARELEVSTNSLREAFRLLQGWHLVEIQPRRGARVCDVGEADVRDLYDFLFLLLGRLASDVAHNWQTGQLEPFLAISREFEAQAEEQDRERVHELAFELAREGLRLTTNRYLTDAIEDLLPLLQRYSFMALREETTELAQSVDCMRETIEAVLARDAARAAQCLKAYGENQCQVVLRALASREAA</sequence>
<dbReference type="InterPro" id="IPR008920">
    <property type="entry name" value="TF_FadR/GntR_C"/>
</dbReference>
<dbReference type="RefSeq" id="WP_095617949.1">
    <property type="nucleotide sequence ID" value="NZ_NSKD01000005.1"/>
</dbReference>
<evidence type="ECO:0000256" key="1">
    <source>
        <dbReference type="ARBA" id="ARBA00023015"/>
    </source>
</evidence>
<evidence type="ECO:0000256" key="2">
    <source>
        <dbReference type="ARBA" id="ARBA00023125"/>
    </source>
</evidence>
<gene>
    <name evidence="5" type="ORF">CK501_11815</name>
</gene>
<dbReference type="AlphaFoldDB" id="A0A2A2F5H0"/>
<keyword evidence="2" id="KW-0238">DNA-binding</keyword>
<dbReference type="Gene3D" id="1.20.120.530">
    <property type="entry name" value="GntR ligand-binding domain-like"/>
    <property type="match status" value="1"/>
</dbReference>
<protein>
    <submittedName>
        <fullName evidence="5">GntR family transcriptional regulator</fullName>
    </submittedName>
</protein>
<dbReference type="InterPro" id="IPR036390">
    <property type="entry name" value="WH_DNA-bd_sf"/>
</dbReference>
<proteinExistence type="predicted"/>
<evidence type="ECO:0000313" key="6">
    <source>
        <dbReference type="Proteomes" id="UP000218896"/>
    </source>
</evidence>
<evidence type="ECO:0000256" key="3">
    <source>
        <dbReference type="ARBA" id="ARBA00023163"/>
    </source>
</evidence>
<dbReference type="Pfam" id="PF07729">
    <property type="entry name" value="FCD"/>
    <property type="match status" value="1"/>
</dbReference>
<evidence type="ECO:0000313" key="5">
    <source>
        <dbReference type="EMBL" id="PAU79879.1"/>
    </source>
</evidence>
<feature type="domain" description="HTH gntR-type" evidence="4">
    <location>
        <begin position="7"/>
        <end position="74"/>
    </location>
</feature>
<dbReference type="InterPro" id="IPR036388">
    <property type="entry name" value="WH-like_DNA-bd_sf"/>
</dbReference>
<evidence type="ECO:0000259" key="4">
    <source>
        <dbReference type="PROSITE" id="PS50949"/>
    </source>
</evidence>
<dbReference type="SMART" id="SM00345">
    <property type="entry name" value="HTH_GNTR"/>
    <property type="match status" value="1"/>
</dbReference>
<keyword evidence="3" id="KW-0804">Transcription</keyword>
<dbReference type="SUPFAM" id="SSF46785">
    <property type="entry name" value="Winged helix' DNA-binding domain"/>
    <property type="match status" value="1"/>
</dbReference>
<name>A0A2A2F5H0_9GAMM</name>
<comment type="caution">
    <text evidence="5">The sequence shown here is derived from an EMBL/GenBank/DDBJ whole genome shotgun (WGS) entry which is preliminary data.</text>
</comment>
<accession>A0A2A2F5H0</accession>